<sequence length="62" mass="6884">MKSLLKVLVLVSLIVISRLDKQNWELTAKPVKVSPPSAYPLKAVDFSKTGNTSIQQLFISQN</sequence>
<proteinExistence type="predicted"/>
<dbReference type="OrthoDB" id="9981649at2"/>
<dbReference type="Proteomes" id="UP000253919">
    <property type="component" value="Unassembled WGS sequence"/>
</dbReference>
<gene>
    <name evidence="1" type="ORF">AHMF7616_04964</name>
</gene>
<dbReference type="EMBL" id="QASA01000001">
    <property type="protein sequence ID" value="RDC66333.1"/>
    <property type="molecule type" value="Genomic_DNA"/>
</dbReference>
<dbReference type="RefSeq" id="WP_115375212.1">
    <property type="nucleotide sequence ID" value="NZ_QASA01000001.1"/>
</dbReference>
<protein>
    <submittedName>
        <fullName evidence="1">Uncharacterized protein</fullName>
    </submittedName>
</protein>
<evidence type="ECO:0000313" key="2">
    <source>
        <dbReference type="Proteomes" id="UP000253919"/>
    </source>
</evidence>
<comment type="caution">
    <text evidence="1">The sequence shown here is derived from an EMBL/GenBank/DDBJ whole genome shotgun (WGS) entry which is preliminary data.</text>
</comment>
<keyword evidence="2" id="KW-1185">Reference proteome</keyword>
<evidence type="ECO:0000313" key="1">
    <source>
        <dbReference type="EMBL" id="RDC66333.1"/>
    </source>
</evidence>
<accession>A0A369QN59</accession>
<name>A0A369QN59_9BACT</name>
<organism evidence="1 2">
    <name type="scientific">Adhaeribacter pallidiroseus</name>
    <dbReference type="NCBI Taxonomy" id="2072847"/>
    <lineage>
        <taxon>Bacteria</taxon>
        <taxon>Pseudomonadati</taxon>
        <taxon>Bacteroidota</taxon>
        <taxon>Cytophagia</taxon>
        <taxon>Cytophagales</taxon>
        <taxon>Hymenobacteraceae</taxon>
        <taxon>Adhaeribacter</taxon>
    </lineage>
</organism>
<dbReference type="AlphaFoldDB" id="A0A369QN59"/>
<reference evidence="1 2" key="1">
    <citation type="submission" date="2018-04" db="EMBL/GenBank/DDBJ databases">
        <title>Adhaeribacter sp. HMF7616 genome sequencing and assembly.</title>
        <authorList>
            <person name="Kang H."/>
            <person name="Kang J."/>
            <person name="Cha I."/>
            <person name="Kim H."/>
            <person name="Joh K."/>
        </authorList>
    </citation>
    <scope>NUCLEOTIDE SEQUENCE [LARGE SCALE GENOMIC DNA]</scope>
    <source>
        <strain evidence="1 2">HMF7616</strain>
    </source>
</reference>